<evidence type="ECO:0000256" key="1">
    <source>
        <dbReference type="SAM" id="Phobius"/>
    </source>
</evidence>
<feature type="transmembrane region" description="Helical" evidence="1">
    <location>
        <begin position="103"/>
        <end position="123"/>
    </location>
</feature>
<feature type="transmembrane region" description="Helical" evidence="1">
    <location>
        <begin position="204"/>
        <end position="224"/>
    </location>
</feature>
<feature type="transmembrane region" description="Helical" evidence="1">
    <location>
        <begin position="138"/>
        <end position="158"/>
    </location>
</feature>
<protein>
    <recommendedName>
        <fullName evidence="4">DUF1129 domain-containing protein</fullName>
    </recommendedName>
</protein>
<reference evidence="2 3" key="1">
    <citation type="submission" date="2020-12" db="EMBL/GenBank/DDBJ databases">
        <title>Brachybacterium sp. MASK1Z-5, whole genome shotgun sequence.</title>
        <authorList>
            <person name="Tuo L."/>
        </authorList>
    </citation>
    <scope>NUCLEOTIDE SEQUENCE [LARGE SCALE GENOMIC DNA]</scope>
    <source>
        <strain evidence="2 3">MASK1Z-5</strain>
    </source>
</reference>
<keyword evidence="1" id="KW-1133">Transmembrane helix</keyword>
<feature type="transmembrane region" description="Helical" evidence="1">
    <location>
        <begin position="316"/>
        <end position="335"/>
    </location>
</feature>
<feature type="transmembrane region" description="Helical" evidence="1">
    <location>
        <begin position="341"/>
        <end position="361"/>
    </location>
</feature>
<proteinExistence type="predicted"/>
<comment type="caution">
    <text evidence="2">The sequence shown here is derived from an EMBL/GenBank/DDBJ whole genome shotgun (WGS) entry which is preliminary data.</text>
</comment>
<keyword evidence="3" id="KW-1185">Reference proteome</keyword>
<name>A0ABS1B851_9MICO</name>
<accession>A0ABS1B851</accession>
<dbReference type="EMBL" id="JAEDAJ010000002">
    <property type="protein sequence ID" value="MBK0330842.1"/>
    <property type="molecule type" value="Genomic_DNA"/>
</dbReference>
<evidence type="ECO:0000313" key="2">
    <source>
        <dbReference type="EMBL" id="MBK0330842.1"/>
    </source>
</evidence>
<evidence type="ECO:0000313" key="3">
    <source>
        <dbReference type="Proteomes" id="UP000612352"/>
    </source>
</evidence>
<organism evidence="2 3">
    <name type="scientific">Brachybacterium halotolerans</name>
    <dbReference type="NCBI Taxonomy" id="2795215"/>
    <lineage>
        <taxon>Bacteria</taxon>
        <taxon>Bacillati</taxon>
        <taxon>Actinomycetota</taxon>
        <taxon>Actinomycetes</taxon>
        <taxon>Micrococcales</taxon>
        <taxon>Dermabacteraceae</taxon>
        <taxon>Brachybacterium</taxon>
    </lineage>
</organism>
<keyword evidence="1" id="KW-0812">Transmembrane</keyword>
<evidence type="ECO:0008006" key="4">
    <source>
        <dbReference type="Google" id="ProtNLM"/>
    </source>
</evidence>
<sequence length="373" mass="40125">MTERPTGPELSRVARAFQSARGIDGDADWAELALIRMVFEDVRIDVAEKQLMDAAATVSEAQESPKPLFGRPSEWADQQAEELREVGLDVFEDPLVMGLREGAVTTLGVASGLSALFFLSQLLDLLFGGDAGPTDLTIGFALMPLLLAALLVVLIAVYKRTVARFRFPIVVALCAAVVVLGAGGAASILMLLEQRSPDVHLTCGWSILLVPLYAALTWVVAKLWRAPADAPGHEENLTPQQILDSAHLDDNAWTARARAALRRRDDLTDARVDAALTEARAHAAEAGSSLLEEFGSPEGCSLKIPKDPRTVARRMTVFFAVLALLWLALALANAADAGWALSWSVAPPALLVIVCGAQAVWHARTWRRAVRAS</sequence>
<keyword evidence="1" id="KW-0472">Membrane</keyword>
<feature type="transmembrane region" description="Helical" evidence="1">
    <location>
        <begin position="170"/>
        <end position="192"/>
    </location>
</feature>
<dbReference type="Proteomes" id="UP000612352">
    <property type="component" value="Unassembled WGS sequence"/>
</dbReference>
<gene>
    <name evidence="2" type="ORF">I8D64_05440</name>
</gene>